<dbReference type="KEGG" id="pda:120112196"/>
<accession>A0A8B9ASL1</accession>
<dbReference type="Pfam" id="PF12576">
    <property type="entry name" value="DUF3754"/>
    <property type="match status" value="1"/>
</dbReference>
<dbReference type="PANTHER" id="PTHR33645:SF11">
    <property type="entry name" value="AMINOPEPTIDASE (DUF3754)"/>
    <property type="match status" value="1"/>
</dbReference>
<dbReference type="Proteomes" id="UP000228380">
    <property type="component" value="Chromosome 10"/>
</dbReference>
<evidence type="ECO:0000256" key="1">
    <source>
        <dbReference type="SAM" id="Phobius"/>
    </source>
</evidence>
<reference evidence="3 4" key="2">
    <citation type="submission" date="2025-04" db="UniProtKB">
        <authorList>
            <consortium name="RefSeq"/>
        </authorList>
    </citation>
    <scope>IDENTIFICATION</scope>
    <source>
        <tissue evidence="3 4">Young leaves</tissue>
    </source>
</reference>
<proteinExistence type="predicted"/>
<keyword evidence="1" id="KW-1133">Transmembrane helix</keyword>
<dbReference type="GeneID" id="120112196"/>
<feature type="transmembrane region" description="Helical" evidence="1">
    <location>
        <begin position="335"/>
        <end position="354"/>
    </location>
</feature>
<evidence type="ECO:0000313" key="2">
    <source>
        <dbReference type="Proteomes" id="UP000228380"/>
    </source>
</evidence>
<dbReference type="InterPro" id="IPR022227">
    <property type="entry name" value="DUF3754"/>
</dbReference>
<dbReference type="RefSeq" id="XP_038986933.1">
    <property type="nucleotide sequence ID" value="XM_039131005.1"/>
</dbReference>
<protein>
    <submittedName>
        <fullName evidence="3 4">Uncharacterized protein LOC120112196</fullName>
    </submittedName>
</protein>
<dbReference type="AlphaFoldDB" id="A0A8B9ASL1"/>
<dbReference type="PANTHER" id="PTHR33645">
    <property type="entry name" value="AMINOPEPTIDASE (DUF3754)"/>
    <property type="match status" value="1"/>
</dbReference>
<sequence length="486" mass="56821">MEEGRRKDVIRLEREAVIPILKPRLIMKLAYLIELASDQSEFLKLCKRVEYTIRAWYLLQFEDLMQLYSLFDPVHGGQKLEQQQLSSKEIDVLELNFLKYFFQIMEKSNFELVTDEEINIAQSGQYLLNLPVKVDESKLDKKLFPRYFSDHRQENLPKFSDKYIIFRRGIGIDHTTDYFFMEKLDMIIARIWTGFLRVTRIQRLFSKKPIVKPRKDTRELDEISAQTEDQDLVVERVRIDNMELSMQNLFGQITIQEPTFDRMIVVYRRASTKTKVDRGIYVKHFKNIPLADMEIVLPEKMNPSLTPMDWVKFLVSAALGLATLVGSLEMPKADIWVVIAILSALIGYCSKVYFTFQQNIRTYQNLIMQSVYDKQLDSGRGTLLHLCDDVIQQEVKEVIISYFILMEQGKATIQELDQRCEQLIKEEFRVECNFEVEDAVQKLEKLGIVARDTIGRIFCVNLKRANEIIGTTTEEVVMRAQQGPAT</sequence>
<evidence type="ECO:0000313" key="4">
    <source>
        <dbReference type="RefSeq" id="XP_038986933.1"/>
    </source>
</evidence>
<evidence type="ECO:0000313" key="3">
    <source>
        <dbReference type="RefSeq" id="XP_038986932.1"/>
    </source>
</evidence>
<organism evidence="2 4">
    <name type="scientific">Phoenix dactylifera</name>
    <name type="common">Date palm</name>
    <dbReference type="NCBI Taxonomy" id="42345"/>
    <lineage>
        <taxon>Eukaryota</taxon>
        <taxon>Viridiplantae</taxon>
        <taxon>Streptophyta</taxon>
        <taxon>Embryophyta</taxon>
        <taxon>Tracheophyta</taxon>
        <taxon>Spermatophyta</taxon>
        <taxon>Magnoliopsida</taxon>
        <taxon>Liliopsida</taxon>
        <taxon>Arecaceae</taxon>
        <taxon>Coryphoideae</taxon>
        <taxon>Phoeniceae</taxon>
        <taxon>Phoenix</taxon>
    </lineage>
</organism>
<name>A0A8B9ASL1_PHODC</name>
<keyword evidence="1" id="KW-0472">Membrane</keyword>
<keyword evidence="1" id="KW-0812">Transmembrane</keyword>
<keyword evidence="2" id="KW-1185">Reference proteome</keyword>
<reference evidence="2" key="1">
    <citation type="journal article" date="2019" name="Nat. Commun.">
        <title>Genome-wide association mapping of date palm fruit traits.</title>
        <authorList>
            <person name="Hazzouri K.M."/>
            <person name="Gros-Balthazard M."/>
            <person name="Flowers J.M."/>
            <person name="Copetti D."/>
            <person name="Lemansour A."/>
            <person name="Lebrun M."/>
            <person name="Masmoudi K."/>
            <person name="Ferrand S."/>
            <person name="Dhar M.I."/>
            <person name="Fresquez Z.A."/>
            <person name="Rosas U."/>
            <person name="Zhang J."/>
            <person name="Talag J."/>
            <person name="Lee S."/>
            <person name="Kudrna D."/>
            <person name="Powell R.F."/>
            <person name="Leitch I.J."/>
            <person name="Krueger R.R."/>
            <person name="Wing R.A."/>
            <person name="Amiri K.M.A."/>
            <person name="Purugganan M.D."/>
        </authorList>
    </citation>
    <scope>NUCLEOTIDE SEQUENCE [LARGE SCALE GENOMIC DNA]</scope>
    <source>
        <strain evidence="2">cv. Khalas</strain>
    </source>
</reference>
<dbReference type="OrthoDB" id="2020015at2759"/>
<gene>
    <name evidence="3 4" type="primary">LOC120112196</name>
</gene>
<feature type="transmembrane region" description="Helical" evidence="1">
    <location>
        <begin position="310"/>
        <end position="329"/>
    </location>
</feature>
<dbReference type="RefSeq" id="XP_038986932.1">
    <property type="nucleotide sequence ID" value="XM_039131004.1"/>
</dbReference>